<comment type="subcellular location">
    <subcellularLocation>
        <location evidence="1">Cell envelope</location>
    </subcellularLocation>
</comment>
<dbReference type="OrthoDB" id="4763237at2"/>
<evidence type="ECO:0000256" key="3">
    <source>
        <dbReference type="ARBA" id="ARBA00022475"/>
    </source>
</evidence>
<accession>A0A5Q0GSI3</accession>
<feature type="region of interest" description="Disordered" evidence="4">
    <location>
        <begin position="1"/>
        <end position="23"/>
    </location>
</feature>
<dbReference type="CDD" id="cd16334">
    <property type="entry name" value="LppX-like"/>
    <property type="match status" value="1"/>
</dbReference>
<dbReference type="AlphaFoldDB" id="A0A5Q0GSI3"/>
<gene>
    <name evidence="5" type="ORF">EKG83_04770</name>
</gene>
<protein>
    <submittedName>
        <fullName evidence="5">LppX_LprAFG lipoprotein</fullName>
    </submittedName>
</protein>
<reference evidence="6" key="1">
    <citation type="journal article" date="2021" name="Curr. Microbiol.">
        <title>Complete genome of nocamycin-producing strain Saccharothrix syringae NRRL B-16468 reveals the biosynthetic potential for secondary metabolites.</title>
        <authorList>
            <person name="Mo X."/>
            <person name="Yang S."/>
        </authorList>
    </citation>
    <scope>NUCLEOTIDE SEQUENCE [LARGE SCALE GENOMIC DNA]</scope>
    <source>
        <strain evidence="6">ATCC 51364 / DSM 43886 / JCM 6844 / KCTC 9398 / NBRC 14523 / NRRL B-16468 / INA 2240</strain>
    </source>
</reference>
<dbReference type="Pfam" id="PF07161">
    <property type="entry name" value="LppX_LprAFG"/>
    <property type="match status" value="1"/>
</dbReference>
<keyword evidence="6" id="KW-1185">Reference proteome</keyword>
<feature type="compositionally biased region" description="Basic residues" evidence="4">
    <location>
        <begin position="8"/>
        <end position="17"/>
    </location>
</feature>
<dbReference type="GO" id="GO:0030313">
    <property type="term" value="C:cell envelope"/>
    <property type="evidence" value="ECO:0007669"/>
    <property type="project" value="UniProtKB-SubCell"/>
</dbReference>
<dbReference type="InterPro" id="IPR009830">
    <property type="entry name" value="LppX/LprAFG"/>
</dbReference>
<name>A0A5Q0GSI3_SACSY</name>
<dbReference type="SUPFAM" id="SSF89392">
    <property type="entry name" value="Prokaryotic lipoproteins and lipoprotein localization factors"/>
    <property type="match status" value="1"/>
</dbReference>
<comment type="similarity">
    <text evidence="2">Belongs to the LppX/LprAFG lipoprotein family.</text>
</comment>
<dbReference type="Proteomes" id="UP000325787">
    <property type="component" value="Chromosome"/>
</dbReference>
<dbReference type="Gene3D" id="2.50.20.20">
    <property type="match status" value="1"/>
</dbReference>
<sequence>MATDLRKPRTSVNHRRTNLMSRSSRVRSTNSCWRFMPRSLGKGGRHRAAASPVRACAVAPAELTRRSRGGTRDRRRGAGPGIYDLAMLPRRALLGSLLLALATGCTSSGDGGAGLPAGSQVLDSAAAGMRSVTSTHFVIKVDGELPDVTVKDAEGDLDAEGQSKGRAKVEQFGQLVEVEYVLVGDDLYFKGPTGGFTMLPAALAGQVYDPTAILDPERGVAKVLADARDEKTVSSDDGVTVVEATVPGDVVGGLVPGIGADVASRFSVRGDRLVNAVFTLPGGAKVTIDLTDFNKPLTVTRPA</sequence>
<evidence type="ECO:0000313" key="6">
    <source>
        <dbReference type="Proteomes" id="UP000325787"/>
    </source>
</evidence>
<evidence type="ECO:0000256" key="2">
    <source>
        <dbReference type="ARBA" id="ARBA00009194"/>
    </source>
</evidence>
<evidence type="ECO:0000256" key="4">
    <source>
        <dbReference type="SAM" id="MobiDB-lite"/>
    </source>
</evidence>
<keyword evidence="5" id="KW-0449">Lipoprotein</keyword>
<proteinExistence type="inferred from homology"/>
<dbReference type="KEGG" id="ssyi:EKG83_04770"/>
<organism evidence="5 6">
    <name type="scientific">Saccharothrix syringae</name>
    <name type="common">Nocardiopsis syringae</name>
    <dbReference type="NCBI Taxonomy" id="103733"/>
    <lineage>
        <taxon>Bacteria</taxon>
        <taxon>Bacillati</taxon>
        <taxon>Actinomycetota</taxon>
        <taxon>Actinomycetes</taxon>
        <taxon>Pseudonocardiales</taxon>
        <taxon>Pseudonocardiaceae</taxon>
        <taxon>Saccharothrix</taxon>
    </lineage>
</organism>
<keyword evidence="3" id="KW-1003">Cell membrane</keyword>
<dbReference type="EMBL" id="CP034550">
    <property type="protein sequence ID" value="QFZ16873.1"/>
    <property type="molecule type" value="Genomic_DNA"/>
</dbReference>
<evidence type="ECO:0000313" key="5">
    <source>
        <dbReference type="EMBL" id="QFZ16873.1"/>
    </source>
</evidence>
<dbReference type="InterPro" id="IPR029046">
    <property type="entry name" value="LolA/LolB/LppX"/>
</dbReference>
<keyword evidence="3" id="KW-0472">Membrane</keyword>
<evidence type="ECO:0000256" key="1">
    <source>
        <dbReference type="ARBA" id="ARBA00004196"/>
    </source>
</evidence>